<gene>
    <name evidence="1" type="ORF">L6452_37846</name>
</gene>
<reference evidence="2" key="1">
    <citation type="journal article" date="2022" name="Mol. Ecol. Resour.">
        <title>The genomes of chicory, endive, great burdock and yacon provide insights into Asteraceae palaeo-polyploidization history and plant inulin production.</title>
        <authorList>
            <person name="Fan W."/>
            <person name="Wang S."/>
            <person name="Wang H."/>
            <person name="Wang A."/>
            <person name="Jiang F."/>
            <person name="Liu H."/>
            <person name="Zhao H."/>
            <person name="Xu D."/>
            <person name="Zhang Y."/>
        </authorList>
    </citation>
    <scope>NUCLEOTIDE SEQUENCE [LARGE SCALE GENOMIC DNA]</scope>
    <source>
        <strain evidence="2">cv. Niubang</strain>
    </source>
</reference>
<dbReference type="Proteomes" id="UP001055879">
    <property type="component" value="Linkage Group LG14"/>
</dbReference>
<sequence>MGKIKRLYRLDLKRSSCIIHKGLVLDSVKSLTGDGDVYNLISSIFDLPTSRHLHAEPSFLLSPDFSFDFSPDSLRDLLASRSRVECNVNGIVLSCIFRSVEPGCCSSNPCYLLCVFVASCGLVLGLEATIGSRPFGPGDIWS</sequence>
<protein>
    <submittedName>
        <fullName evidence="1">Uncharacterized protein</fullName>
    </submittedName>
</protein>
<accession>A0ACB8Y462</accession>
<comment type="caution">
    <text evidence="1">The sequence shown here is derived from an EMBL/GenBank/DDBJ whole genome shotgun (WGS) entry which is preliminary data.</text>
</comment>
<name>A0ACB8Y462_ARCLA</name>
<evidence type="ECO:0000313" key="2">
    <source>
        <dbReference type="Proteomes" id="UP001055879"/>
    </source>
</evidence>
<proteinExistence type="predicted"/>
<reference evidence="1 2" key="2">
    <citation type="journal article" date="2022" name="Mol. Ecol. Resour.">
        <title>The genomes of chicory, endive, great burdock and yacon provide insights into Asteraceae paleo-polyploidization history and plant inulin production.</title>
        <authorList>
            <person name="Fan W."/>
            <person name="Wang S."/>
            <person name="Wang H."/>
            <person name="Wang A."/>
            <person name="Jiang F."/>
            <person name="Liu H."/>
            <person name="Zhao H."/>
            <person name="Xu D."/>
            <person name="Zhang Y."/>
        </authorList>
    </citation>
    <scope>NUCLEOTIDE SEQUENCE [LARGE SCALE GENOMIC DNA]</scope>
    <source>
        <strain evidence="2">cv. Niubang</strain>
    </source>
</reference>
<evidence type="ECO:0000313" key="1">
    <source>
        <dbReference type="EMBL" id="KAI3678550.1"/>
    </source>
</evidence>
<keyword evidence="2" id="KW-1185">Reference proteome</keyword>
<dbReference type="EMBL" id="CM042060">
    <property type="protein sequence ID" value="KAI3678550.1"/>
    <property type="molecule type" value="Genomic_DNA"/>
</dbReference>
<organism evidence="1 2">
    <name type="scientific">Arctium lappa</name>
    <name type="common">Greater burdock</name>
    <name type="synonym">Lappa major</name>
    <dbReference type="NCBI Taxonomy" id="4217"/>
    <lineage>
        <taxon>Eukaryota</taxon>
        <taxon>Viridiplantae</taxon>
        <taxon>Streptophyta</taxon>
        <taxon>Embryophyta</taxon>
        <taxon>Tracheophyta</taxon>
        <taxon>Spermatophyta</taxon>
        <taxon>Magnoliopsida</taxon>
        <taxon>eudicotyledons</taxon>
        <taxon>Gunneridae</taxon>
        <taxon>Pentapetalae</taxon>
        <taxon>asterids</taxon>
        <taxon>campanulids</taxon>
        <taxon>Asterales</taxon>
        <taxon>Asteraceae</taxon>
        <taxon>Carduoideae</taxon>
        <taxon>Cardueae</taxon>
        <taxon>Arctiinae</taxon>
        <taxon>Arctium</taxon>
    </lineage>
</organism>